<dbReference type="SUPFAM" id="SSF53218">
    <property type="entry name" value="Molybdenum cofactor biosynthesis proteins"/>
    <property type="match status" value="1"/>
</dbReference>
<keyword evidence="14" id="KW-1185">Reference proteome</keyword>
<feature type="domain" description="MoaB/Mog" evidence="12">
    <location>
        <begin position="179"/>
        <end position="318"/>
    </location>
</feature>
<evidence type="ECO:0000256" key="10">
    <source>
        <dbReference type="ARBA" id="ARBA00047317"/>
    </source>
</evidence>
<accession>A0A1H9XIF2</accession>
<evidence type="ECO:0000259" key="12">
    <source>
        <dbReference type="SMART" id="SM00852"/>
    </source>
</evidence>
<dbReference type="Gene3D" id="3.40.980.10">
    <property type="entry name" value="MoaB/Mog-like domain"/>
    <property type="match status" value="1"/>
</dbReference>
<keyword evidence="8 11" id="KW-0460">Magnesium</keyword>
<evidence type="ECO:0000256" key="9">
    <source>
        <dbReference type="ARBA" id="ARBA00023150"/>
    </source>
</evidence>
<dbReference type="PANTHER" id="PTHR10192:SF5">
    <property type="entry name" value="GEPHYRIN"/>
    <property type="match status" value="1"/>
</dbReference>
<dbReference type="GO" id="GO:0005829">
    <property type="term" value="C:cytosol"/>
    <property type="evidence" value="ECO:0007669"/>
    <property type="project" value="TreeGrafter"/>
</dbReference>
<evidence type="ECO:0000256" key="5">
    <source>
        <dbReference type="ARBA" id="ARBA00022505"/>
    </source>
</evidence>
<evidence type="ECO:0000256" key="3">
    <source>
        <dbReference type="ARBA" id="ARBA00005046"/>
    </source>
</evidence>
<sequence length="406" mass="41386">MISVEEHLGRILQAVRQLPPTESGLLEAQGCVLAEDVTASVQLPGFTNSAMDGYAVHAADLEGASEDDPVVLPVVADIAAGNTNALTLAPGQTMRIMTGAPLPQGADAVVPVELTDGGVAKVALHAAPAVGQHVREAGEDVRAGEVILRAGALLGPGQVALLAAAGTARVRVVPKPRVVVLSTGDELVEPGREPGFGQVVDSNSVMLVAAARAVGATPHRVGGVPDDARQLTEALEAQLQRADAIITTGGVSMGAFDTVKEVLSKVGTVQFDKVAMRPGMPQGFGVLGAAQVPVFTLPGNPVSALVSFHVFVAPALRAMAGRPEKAWPPGFVPATAAASWPSVEGKMEFTRVVLDGDRVRPAGGQGSHMLGALAAADALAVVPPEMARVEEGDELLCLPLLGTDAP</sequence>
<dbReference type="FunFam" id="2.170.190.11:FF:000004">
    <property type="entry name" value="Molybdopterin molybdenumtransferase"/>
    <property type="match status" value="1"/>
</dbReference>
<dbReference type="Pfam" id="PF03454">
    <property type="entry name" value="MoeA_C"/>
    <property type="match status" value="1"/>
</dbReference>
<name>A0A1H9XIF2_9MICO</name>
<dbReference type="Proteomes" id="UP000199019">
    <property type="component" value="Unassembled WGS sequence"/>
</dbReference>
<dbReference type="RefSeq" id="WP_091761790.1">
    <property type="nucleotide sequence ID" value="NZ_FOHB01000008.1"/>
</dbReference>
<dbReference type="FunFam" id="3.40.980.10:FF:000004">
    <property type="entry name" value="Molybdopterin molybdenumtransferase"/>
    <property type="match status" value="1"/>
</dbReference>
<dbReference type="InterPro" id="IPR038987">
    <property type="entry name" value="MoeA-like"/>
</dbReference>
<dbReference type="NCBIfam" id="TIGR00177">
    <property type="entry name" value="molyb_syn"/>
    <property type="match status" value="1"/>
</dbReference>
<evidence type="ECO:0000256" key="1">
    <source>
        <dbReference type="ARBA" id="ARBA00001946"/>
    </source>
</evidence>
<dbReference type="EMBL" id="FOHB01000008">
    <property type="protein sequence ID" value="SES45935.1"/>
    <property type="molecule type" value="Genomic_DNA"/>
</dbReference>
<dbReference type="Gene3D" id="2.40.340.10">
    <property type="entry name" value="MoeA, C-terminal, domain IV"/>
    <property type="match status" value="1"/>
</dbReference>
<evidence type="ECO:0000256" key="4">
    <source>
        <dbReference type="ARBA" id="ARBA00010763"/>
    </source>
</evidence>
<dbReference type="NCBIfam" id="NF045515">
    <property type="entry name" value="Glp_gephyrin"/>
    <property type="match status" value="1"/>
</dbReference>
<dbReference type="Gene3D" id="3.90.105.10">
    <property type="entry name" value="Molybdopterin biosynthesis moea protein, domain 2"/>
    <property type="match status" value="1"/>
</dbReference>
<reference evidence="14" key="1">
    <citation type="submission" date="2016-10" db="EMBL/GenBank/DDBJ databases">
        <authorList>
            <person name="Varghese N."/>
            <person name="Submissions S."/>
        </authorList>
    </citation>
    <scope>NUCLEOTIDE SEQUENCE [LARGE SCALE GENOMIC DNA]</scope>
    <source>
        <strain evidence="14">CGMCC 1.6963</strain>
    </source>
</reference>
<dbReference type="STRING" id="587636.SAMN05216199_3870"/>
<keyword evidence="9 11" id="KW-0501">Molybdenum cofactor biosynthesis</keyword>
<dbReference type="OrthoDB" id="9804758at2"/>
<evidence type="ECO:0000256" key="6">
    <source>
        <dbReference type="ARBA" id="ARBA00022679"/>
    </source>
</evidence>
<evidence type="ECO:0000256" key="11">
    <source>
        <dbReference type="RuleBase" id="RU365090"/>
    </source>
</evidence>
<dbReference type="SUPFAM" id="SSF63867">
    <property type="entry name" value="MoeA C-terminal domain-like"/>
    <property type="match status" value="1"/>
</dbReference>
<dbReference type="InterPro" id="IPR005111">
    <property type="entry name" value="MoeA_C_domain_IV"/>
</dbReference>
<evidence type="ECO:0000256" key="2">
    <source>
        <dbReference type="ARBA" id="ARBA00002901"/>
    </source>
</evidence>
<dbReference type="InterPro" id="IPR036135">
    <property type="entry name" value="MoeA_linker/N_sf"/>
</dbReference>
<dbReference type="InterPro" id="IPR005110">
    <property type="entry name" value="MoeA_linker/N"/>
</dbReference>
<dbReference type="SUPFAM" id="SSF63882">
    <property type="entry name" value="MoeA N-terminal region -like"/>
    <property type="match status" value="1"/>
</dbReference>
<comment type="pathway">
    <text evidence="3 11">Cofactor biosynthesis; molybdopterin biosynthesis.</text>
</comment>
<keyword evidence="6 11" id="KW-0808">Transferase</keyword>
<comment type="function">
    <text evidence="2 11">Catalyzes the insertion of molybdate into adenylated molybdopterin with the concomitant release of AMP.</text>
</comment>
<dbReference type="AlphaFoldDB" id="A0A1H9XIF2"/>
<gene>
    <name evidence="13" type="ORF">SAMN05216199_3870</name>
</gene>
<dbReference type="SMART" id="SM00852">
    <property type="entry name" value="MoCF_biosynth"/>
    <property type="match status" value="1"/>
</dbReference>
<dbReference type="InterPro" id="IPR036688">
    <property type="entry name" value="MoeA_C_domain_IV_sf"/>
</dbReference>
<keyword evidence="7 11" id="KW-0479">Metal-binding</keyword>
<evidence type="ECO:0000256" key="8">
    <source>
        <dbReference type="ARBA" id="ARBA00022842"/>
    </source>
</evidence>
<dbReference type="PANTHER" id="PTHR10192">
    <property type="entry name" value="MOLYBDOPTERIN BIOSYNTHESIS PROTEIN"/>
    <property type="match status" value="1"/>
</dbReference>
<dbReference type="InterPro" id="IPR036425">
    <property type="entry name" value="MoaB/Mog-like_dom_sf"/>
</dbReference>
<dbReference type="EC" id="2.10.1.1" evidence="11"/>
<evidence type="ECO:0000313" key="13">
    <source>
        <dbReference type="EMBL" id="SES45935.1"/>
    </source>
</evidence>
<dbReference type="CDD" id="cd00887">
    <property type="entry name" value="MoeA"/>
    <property type="match status" value="1"/>
</dbReference>
<organism evidence="13 14">
    <name type="scientific">Pedococcus cremeus</name>
    <dbReference type="NCBI Taxonomy" id="587636"/>
    <lineage>
        <taxon>Bacteria</taxon>
        <taxon>Bacillati</taxon>
        <taxon>Actinomycetota</taxon>
        <taxon>Actinomycetes</taxon>
        <taxon>Micrococcales</taxon>
        <taxon>Intrasporangiaceae</taxon>
        <taxon>Pedococcus</taxon>
    </lineage>
</organism>
<proteinExistence type="inferred from homology"/>
<comment type="catalytic activity">
    <reaction evidence="10">
        <text>adenylyl-molybdopterin + molybdate = Mo-molybdopterin + AMP + H(+)</text>
        <dbReference type="Rhea" id="RHEA:35047"/>
        <dbReference type="ChEBI" id="CHEBI:15378"/>
        <dbReference type="ChEBI" id="CHEBI:36264"/>
        <dbReference type="ChEBI" id="CHEBI:62727"/>
        <dbReference type="ChEBI" id="CHEBI:71302"/>
        <dbReference type="ChEBI" id="CHEBI:456215"/>
        <dbReference type="EC" id="2.10.1.1"/>
    </reaction>
</comment>
<comment type="similarity">
    <text evidence="4 11">Belongs to the MoeA family.</text>
</comment>
<evidence type="ECO:0000256" key="7">
    <source>
        <dbReference type="ARBA" id="ARBA00022723"/>
    </source>
</evidence>
<dbReference type="Gene3D" id="2.170.190.11">
    <property type="entry name" value="Molybdopterin biosynthesis moea protein, domain 3"/>
    <property type="match status" value="1"/>
</dbReference>
<evidence type="ECO:0000313" key="14">
    <source>
        <dbReference type="Proteomes" id="UP000199019"/>
    </source>
</evidence>
<dbReference type="GO" id="GO:0046872">
    <property type="term" value="F:metal ion binding"/>
    <property type="evidence" value="ECO:0007669"/>
    <property type="project" value="UniProtKB-UniRule"/>
</dbReference>
<dbReference type="UniPathway" id="UPA00344"/>
<comment type="cofactor">
    <cofactor evidence="1 11">
        <name>Mg(2+)</name>
        <dbReference type="ChEBI" id="CHEBI:18420"/>
    </cofactor>
</comment>
<dbReference type="Pfam" id="PF00994">
    <property type="entry name" value="MoCF_biosynth"/>
    <property type="match status" value="1"/>
</dbReference>
<protein>
    <recommendedName>
        <fullName evidence="11">Molybdopterin molybdenumtransferase</fullName>
        <ecNumber evidence="11">2.10.1.1</ecNumber>
    </recommendedName>
</protein>
<dbReference type="GO" id="GO:0061599">
    <property type="term" value="F:molybdopterin molybdotransferase activity"/>
    <property type="evidence" value="ECO:0007669"/>
    <property type="project" value="UniProtKB-UniRule"/>
</dbReference>
<dbReference type="GO" id="GO:0006777">
    <property type="term" value="P:Mo-molybdopterin cofactor biosynthetic process"/>
    <property type="evidence" value="ECO:0007669"/>
    <property type="project" value="UniProtKB-UniRule"/>
</dbReference>
<dbReference type="Pfam" id="PF03453">
    <property type="entry name" value="MoeA_N"/>
    <property type="match status" value="1"/>
</dbReference>
<dbReference type="InterPro" id="IPR001453">
    <property type="entry name" value="MoaB/Mog_dom"/>
</dbReference>
<keyword evidence="5 11" id="KW-0500">Molybdenum</keyword>